<accession>A0A848FHL9</accession>
<dbReference type="SUPFAM" id="SSF52540">
    <property type="entry name" value="P-loop containing nucleoside triphosphate hydrolases"/>
    <property type="match status" value="1"/>
</dbReference>
<dbReference type="Gene3D" id="3.40.50.300">
    <property type="entry name" value="P-loop containing nucleotide triphosphate hydrolases"/>
    <property type="match status" value="1"/>
</dbReference>
<evidence type="ECO:0000259" key="10">
    <source>
        <dbReference type="Pfam" id="PF13614"/>
    </source>
</evidence>
<gene>
    <name evidence="11" type="ORF">HHL10_28825</name>
</gene>
<dbReference type="AlphaFoldDB" id="A0A848FHL9"/>
<name>A0A848FHL9_9BURK</name>
<evidence type="ECO:0000256" key="3">
    <source>
        <dbReference type="ARBA" id="ARBA00022679"/>
    </source>
</evidence>
<keyword evidence="3" id="KW-0808">Transferase</keyword>
<keyword evidence="6" id="KW-0067">ATP-binding</keyword>
<dbReference type="GO" id="GO:0005886">
    <property type="term" value="C:plasma membrane"/>
    <property type="evidence" value="ECO:0007669"/>
    <property type="project" value="TreeGrafter"/>
</dbReference>
<comment type="caution">
    <text evidence="11">The sequence shown here is derived from an EMBL/GenBank/DDBJ whole genome shotgun (WGS) entry which is preliminary data.</text>
</comment>
<comment type="similarity">
    <text evidence="1">Belongs to the CpsD/CapB family.</text>
</comment>
<sequence length="314" mass="33940">MNIIELATQRLQELSQTGVEMPPSAVGTGKSEQRIGTIPTSSHQTAIRQAAHHESEPARLRAADAADGKSHRISRQSETVTLDIERLEQAGVLVATRSRSTMAEEFRHIKRPLLANARKLPRTAGDRSPLIMVTSALPGEGKTFCSINLAVSLAIEVDMSVLLVDADVVRCSLMRTLGLQPRKGLLDVLTDSTLDLSDVLLKTNVPKLSVLPAGTGNVRSTELLASDAMDQLLGELASRYPDRLVVFDTTPLLLTSEAKVLASRMGQVVVVVEESKTPYPLLEQAFAAVEDCLVVMSILNKGRKTGPDYGSYYG</sequence>
<evidence type="ECO:0000313" key="11">
    <source>
        <dbReference type="EMBL" id="NML18978.1"/>
    </source>
</evidence>
<keyword evidence="5" id="KW-0418">Kinase</keyword>
<keyword evidence="4" id="KW-0547">Nucleotide-binding</keyword>
<evidence type="ECO:0000256" key="5">
    <source>
        <dbReference type="ARBA" id="ARBA00022777"/>
    </source>
</evidence>
<dbReference type="InterPro" id="IPR005702">
    <property type="entry name" value="Wzc-like_C"/>
</dbReference>
<feature type="region of interest" description="Disordered" evidence="9">
    <location>
        <begin position="20"/>
        <end position="74"/>
    </location>
</feature>
<dbReference type="InterPro" id="IPR025669">
    <property type="entry name" value="AAA_dom"/>
</dbReference>
<evidence type="ECO:0000256" key="2">
    <source>
        <dbReference type="ARBA" id="ARBA00011903"/>
    </source>
</evidence>
<dbReference type="RefSeq" id="WP_169163877.1">
    <property type="nucleotide sequence ID" value="NZ_JABBFW010000048.1"/>
</dbReference>
<dbReference type="PANTHER" id="PTHR32309">
    <property type="entry name" value="TYROSINE-PROTEIN KINASE"/>
    <property type="match status" value="1"/>
</dbReference>
<dbReference type="EMBL" id="JABBFW010000048">
    <property type="protein sequence ID" value="NML18978.1"/>
    <property type="molecule type" value="Genomic_DNA"/>
</dbReference>
<dbReference type="CDD" id="cd05387">
    <property type="entry name" value="BY-kinase"/>
    <property type="match status" value="1"/>
</dbReference>
<organism evidence="11 12">
    <name type="scientific">Azohydromonas caseinilytica</name>
    <dbReference type="NCBI Taxonomy" id="2728836"/>
    <lineage>
        <taxon>Bacteria</taxon>
        <taxon>Pseudomonadati</taxon>
        <taxon>Pseudomonadota</taxon>
        <taxon>Betaproteobacteria</taxon>
        <taxon>Burkholderiales</taxon>
        <taxon>Sphaerotilaceae</taxon>
        <taxon>Azohydromonas</taxon>
    </lineage>
</organism>
<dbReference type="EC" id="2.7.10.2" evidence="2"/>
<dbReference type="InterPro" id="IPR027417">
    <property type="entry name" value="P-loop_NTPase"/>
</dbReference>
<evidence type="ECO:0000313" key="12">
    <source>
        <dbReference type="Proteomes" id="UP000574067"/>
    </source>
</evidence>
<evidence type="ECO:0000256" key="7">
    <source>
        <dbReference type="ARBA" id="ARBA00023137"/>
    </source>
</evidence>
<keyword evidence="7" id="KW-0829">Tyrosine-protein kinase</keyword>
<dbReference type="Pfam" id="PF13614">
    <property type="entry name" value="AAA_31"/>
    <property type="match status" value="1"/>
</dbReference>
<dbReference type="PANTHER" id="PTHR32309:SF13">
    <property type="entry name" value="FERRIC ENTEROBACTIN TRANSPORT PROTEIN FEPE"/>
    <property type="match status" value="1"/>
</dbReference>
<reference evidence="11 12" key="1">
    <citation type="submission" date="2020-04" db="EMBL/GenBank/DDBJ databases">
        <title>Azohydromonas sp. isolated from soil.</title>
        <authorList>
            <person name="Dahal R.H."/>
        </authorList>
    </citation>
    <scope>NUCLEOTIDE SEQUENCE [LARGE SCALE GENOMIC DNA]</scope>
    <source>
        <strain evidence="11 12">G-1-1-14</strain>
    </source>
</reference>
<dbReference type="NCBIfam" id="TIGR03018">
    <property type="entry name" value="pepcterm_TyrKin"/>
    <property type="match status" value="1"/>
</dbReference>
<feature type="compositionally biased region" description="Basic and acidic residues" evidence="9">
    <location>
        <begin position="51"/>
        <end position="70"/>
    </location>
</feature>
<dbReference type="InterPro" id="IPR050445">
    <property type="entry name" value="Bact_polysacc_biosynth/exp"/>
</dbReference>
<dbReference type="GO" id="GO:0004713">
    <property type="term" value="F:protein tyrosine kinase activity"/>
    <property type="evidence" value="ECO:0007669"/>
    <property type="project" value="TreeGrafter"/>
</dbReference>
<keyword evidence="12" id="KW-1185">Reference proteome</keyword>
<evidence type="ECO:0000256" key="1">
    <source>
        <dbReference type="ARBA" id="ARBA00007316"/>
    </source>
</evidence>
<comment type="catalytic activity">
    <reaction evidence="8">
        <text>L-tyrosyl-[protein] + ATP = O-phospho-L-tyrosyl-[protein] + ADP + H(+)</text>
        <dbReference type="Rhea" id="RHEA:10596"/>
        <dbReference type="Rhea" id="RHEA-COMP:10136"/>
        <dbReference type="Rhea" id="RHEA-COMP:20101"/>
        <dbReference type="ChEBI" id="CHEBI:15378"/>
        <dbReference type="ChEBI" id="CHEBI:30616"/>
        <dbReference type="ChEBI" id="CHEBI:46858"/>
        <dbReference type="ChEBI" id="CHEBI:61978"/>
        <dbReference type="ChEBI" id="CHEBI:456216"/>
        <dbReference type="EC" id="2.7.10.2"/>
    </reaction>
</comment>
<feature type="domain" description="AAA" evidence="10">
    <location>
        <begin position="136"/>
        <end position="272"/>
    </location>
</feature>
<evidence type="ECO:0000256" key="4">
    <source>
        <dbReference type="ARBA" id="ARBA00022741"/>
    </source>
</evidence>
<evidence type="ECO:0000256" key="8">
    <source>
        <dbReference type="ARBA" id="ARBA00051245"/>
    </source>
</evidence>
<proteinExistence type="inferred from homology"/>
<feature type="compositionally biased region" description="Polar residues" evidence="9">
    <location>
        <begin position="38"/>
        <end position="47"/>
    </location>
</feature>
<evidence type="ECO:0000256" key="6">
    <source>
        <dbReference type="ARBA" id="ARBA00022840"/>
    </source>
</evidence>
<dbReference type="Proteomes" id="UP000574067">
    <property type="component" value="Unassembled WGS sequence"/>
</dbReference>
<protein>
    <recommendedName>
        <fullName evidence="2">non-specific protein-tyrosine kinase</fullName>
        <ecNumber evidence="2">2.7.10.2</ecNumber>
    </recommendedName>
</protein>
<evidence type="ECO:0000256" key="9">
    <source>
        <dbReference type="SAM" id="MobiDB-lite"/>
    </source>
</evidence>